<evidence type="ECO:0000313" key="7">
    <source>
        <dbReference type="Proteomes" id="UP000034444"/>
    </source>
</evidence>
<keyword evidence="2 4" id="KW-0560">Oxidoreductase</keyword>
<reference evidence="6 7" key="1">
    <citation type="submission" date="2015-04" db="EMBL/GenBank/DDBJ databases">
        <title>Complete genome sequence of Sulfurovum lithotrophicum ATCC BAA-797T.</title>
        <authorList>
            <person name="Ahn J."/>
            <person name="Park G."/>
            <person name="Jeon W."/>
            <person name="Jang Y."/>
            <person name="Jang M."/>
            <person name="Lee H."/>
            <person name="Lee H."/>
        </authorList>
    </citation>
    <scope>NUCLEOTIDE SEQUENCE [LARGE SCALE GENOMIC DNA]</scope>
    <source>
        <strain evidence="7">ATCC BAA-797 / 42BKT</strain>
    </source>
</reference>
<dbReference type="InterPro" id="IPR015590">
    <property type="entry name" value="Aldehyde_DH_dom"/>
</dbReference>
<proteinExistence type="inferred from homology"/>
<evidence type="ECO:0000256" key="1">
    <source>
        <dbReference type="ARBA" id="ARBA00009986"/>
    </source>
</evidence>
<dbReference type="InterPro" id="IPR051020">
    <property type="entry name" value="ALDH-related_metabolic_enz"/>
</dbReference>
<evidence type="ECO:0000259" key="5">
    <source>
        <dbReference type="Pfam" id="PF00171"/>
    </source>
</evidence>
<name>A0A7U4M2B4_9BACT</name>
<dbReference type="SUPFAM" id="SSF53720">
    <property type="entry name" value="ALDH-like"/>
    <property type="match status" value="1"/>
</dbReference>
<dbReference type="InterPro" id="IPR016161">
    <property type="entry name" value="Ald_DH/histidinol_DH"/>
</dbReference>
<sequence length="478" mass="51802">MFDEEDVEAKILFGSTEATKEEKTERCSPYDGIVVSIAQACDSDDTVHALKIAKEAAKEAAKTPLSQRILWLEDVAKRLEEEKEVFALMLTKEVAKPIAFSRIEVDRCIETIKLTVLELANLAGETIPTDIMPSGRKTMAYYRREPAGVIACITPFNFPLNLVAHKIAPALGAGNAVVLKPTPEAPMTAYMLAKLFISSEYAVKDALSVVYGDAEVGSTLVKSDIPRVISFTGSVPVGNIIMSQAGIKKVSLELGGNAATYIDESADLELAAARCAFGAFYNSGQVCISLQRIYVNAEVYGEFATLIAMETAKLKVGSPYEDDTFMGPLIDSESKERAKNWIASAKAEGARVIVGGEETVEGLFPPTVMADVTDEMKIICEEVFAPIVSLVSVSNYDTAVKKMNDSPYGLQFSIFTNDLKMTQNFIDDAECGGVVINDIPTLRFDVQPYGGAKLSGVGREGPKWALEEFTEIKSIVIC</sequence>
<dbReference type="PANTHER" id="PTHR42991">
    <property type="entry name" value="ALDEHYDE DEHYDROGENASE"/>
    <property type="match status" value="1"/>
</dbReference>
<dbReference type="PANTHER" id="PTHR42991:SF1">
    <property type="entry name" value="ALDEHYDE DEHYDROGENASE"/>
    <property type="match status" value="1"/>
</dbReference>
<evidence type="ECO:0000256" key="2">
    <source>
        <dbReference type="ARBA" id="ARBA00023002"/>
    </source>
</evidence>
<dbReference type="Proteomes" id="UP000034444">
    <property type="component" value="Chromosome"/>
</dbReference>
<dbReference type="PROSITE" id="PS00687">
    <property type="entry name" value="ALDEHYDE_DEHYDR_GLU"/>
    <property type="match status" value="1"/>
</dbReference>
<feature type="active site" evidence="3">
    <location>
        <position position="253"/>
    </location>
</feature>
<evidence type="ECO:0000313" key="6">
    <source>
        <dbReference type="EMBL" id="AKF25589.1"/>
    </source>
</evidence>
<evidence type="ECO:0000256" key="3">
    <source>
        <dbReference type="PROSITE-ProRule" id="PRU10007"/>
    </source>
</evidence>
<organism evidence="6 7">
    <name type="scientific">Sulfurovum lithotrophicum</name>
    <dbReference type="NCBI Taxonomy" id="206403"/>
    <lineage>
        <taxon>Bacteria</taxon>
        <taxon>Pseudomonadati</taxon>
        <taxon>Campylobacterota</taxon>
        <taxon>Epsilonproteobacteria</taxon>
        <taxon>Campylobacterales</taxon>
        <taxon>Sulfurovaceae</taxon>
        <taxon>Sulfurovum</taxon>
    </lineage>
</organism>
<feature type="domain" description="Aldehyde dehydrogenase" evidence="5">
    <location>
        <begin position="19"/>
        <end position="475"/>
    </location>
</feature>
<dbReference type="Gene3D" id="3.40.605.10">
    <property type="entry name" value="Aldehyde Dehydrogenase, Chain A, domain 1"/>
    <property type="match status" value="1"/>
</dbReference>
<dbReference type="Pfam" id="PF00171">
    <property type="entry name" value="Aldedh"/>
    <property type="match status" value="1"/>
</dbReference>
<keyword evidence="7" id="KW-1185">Reference proteome</keyword>
<dbReference type="GO" id="GO:0008911">
    <property type="term" value="F:lactaldehyde dehydrogenase (NAD+) activity"/>
    <property type="evidence" value="ECO:0007669"/>
    <property type="project" value="TreeGrafter"/>
</dbReference>
<comment type="similarity">
    <text evidence="1 4">Belongs to the aldehyde dehydrogenase family.</text>
</comment>
<protein>
    <submittedName>
        <fullName evidence="6">Aldehyde dehydrogenase</fullName>
    </submittedName>
</protein>
<gene>
    <name evidence="6" type="ORF">YH65_09515</name>
</gene>
<dbReference type="RefSeq" id="WP_046551658.1">
    <property type="nucleotide sequence ID" value="NZ_CP011308.1"/>
</dbReference>
<accession>A0A7U4M2B4</accession>
<evidence type="ECO:0000256" key="4">
    <source>
        <dbReference type="RuleBase" id="RU003345"/>
    </source>
</evidence>
<reference evidence="7" key="2">
    <citation type="journal article" date="2017" name="Stand. Genomic Sci.">
        <title>Complete genome sequence of the sulfur-oxidizing chemolithoautotrophic Sulfurovum lithotrophicum 42BKTT.</title>
        <authorList>
            <person name="Jeon W."/>
            <person name="Priscilla L."/>
            <person name="Park G."/>
            <person name="Lee H."/>
            <person name="Lee N."/>
            <person name="Lee D."/>
            <person name="Kwon H."/>
            <person name="Ahn I."/>
            <person name="Lee C."/>
            <person name="Lee H."/>
            <person name="Ahn J."/>
        </authorList>
    </citation>
    <scope>NUCLEOTIDE SEQUENCE [LARGE SCALE GENOMIC DNA]</scope>
    <source>
        <strain evidence="7">ATCC BAA-797 / 42BKT</strain>
    </source>
</reference>
<dbReference type="KEGG" id="slh:YH65_09515"/>
<dbReference type="InterPro" id="IPR016162">
    <property type="entry name" value="Ald_DH_N"/>
</dbReference>
<dbReference type="OrthoDB" id="9762913at2"/>
<dbReference type="Gene3D" id="3.40.309.10">
    <property type="entry name" value="Aldehyde Dehydrogenase, Chain A, domain 2"/>
    <property type="match status" value="1"/>
</dbReference>
<dbReference type="InterPro" id="IPR016163">
    <property type="entry name" value="Ald_DH_C"/>
</dbReference>
<dbReference type="AlphaFoldDB" id="A0A7U4M2B4"/>
<dbReference type="InterPro" id="IPR029510">
    <property type="entry name" value="Ald_DH_CS_GLU"/>
</dbReference>
<dbReference type="EMBL" id="CP011308">
    <property type="protein sequence ID" value="AKF25589.1"/>
    <property type="molecule type" value="Genomic_DNA"/>
</dbReference>